<evidence type="ECO:0000256" key="15">
    <source>
        <dbReference type="ARBA" id="ARBA00048238"/>
    </source>
</evidence>
<protein>
    <recommendedName>
        <fullName evidence="19">Bifunctional NAD(P)H-hydrate repair enzyme</fullName>
    </recommendedName>
    <alternativeName>
        <fullName evidence="19">Nicotinamide nucleotide repair protein</fullName>
    </alternativeName>
    <domain>
        <recommendedName>
            <fullName evidence="19">ADP-dependent (S)-NAD(P)H-hydrate dehydratase</fullName>
            <ecNumber evidence="19">4.2.1.136</ecNumber>
        </recommendedName>
        <alternativeName>
            <fullName evidence="19">ADP-dependent NAD(P)HX dehydratase</fullName>
        </alternativeName>
    </domain>
    <domain>
        <recommendedName>
            <fullName evidence="19">NAD(P)H-hydrate epimerase</fullName>
            <ecNumber evidence="19">5.1.99.6</ecNumber>
        </recommendedName>
    </domain>
</protein>
<comment type="catalytic activity">
    <reaction evidence="16 17 19">
        <text>(6S)-NADPHX + ADP = AMP + phosphate + NADPH + H(+)</text>
        <dbReference type="Rhea" id="RHEA:32235"/>
        <dbReference type="ChEBI" id="CHEBI:15378"/>
        <dbReference type="ChEBI" id="CHEBI:43474"/>
        <dbReference type="ChEBI" id="CHEBI:57783"/>
        <dbReference type="ChEBI" id="CHEBI:64076"/>
        <dbReference type="ChEBI" id="CHEBI:456215"/>
        <dbReference type="ChEBI" id="CHEBI:456216"/>
        <dbReference type="EC" id="4.2.1.136"/>
    </reaction>
</comment>
<keyword evidence="6 17" id="KW-0547">Nucleotide-binding</keyword>
<comment type="subunit">
    <text evidence="17">Homotetramer.</text>
</comment>
<keyword evidence="10 17" id="KW-0520">NAD</keyword>
<dbReference type="InterPro" id="IPR004443">
    <property type="entry name" value="YjeF_N_dom"/>
</dbReference>
<keyword evidence="8 17" id="KW-0521">NADP</keyword>
<dbReference type="EC" id="5.1.99.6" evidence="19"/>
<evidence type="ECO:0000256" key="13">
    <source>
        <dbReference type="ARBA" id="ARBA00023268"/>
    </source>
</evidence>
<evidence type="ECO:0000256" key="16">
    <source>
        <dbReference type="ARBA" id="ARBA00049209"/>
    </source>
</evidence>
<evidence type="ECO:0000256" key="2">
    <source>
        <dbReference type="ARBA" id="ARBA00000909"/>
    </source>
</evidence>
<evidence type="ECO:0000259" key="20">
    <source>
        <dbReference type="PROSITE" id="PS51383"/>
    </source>
</evidence>
<dbReference type="InterPro" id="IPR000631">
    <property type="entry name" value="CARKD"/>
</dbReference>
<comment type="similarity">
    <text evidence="18">Belongs to the NnrE/AIBP family.</text>
</comment>
<dbReference type="PANTHER" id="PTHR12592:SF0">
    <property type="entry name" value="ATP-DEPENDENT (S)-NAD(P)H-HYDRATE DEHYDRATASE"/>
    <property type="match status" value="1"/>
</dbReference>
<feature type="domain" description="YjeF N-terminal" evidence="21">
    <location>
        <begin position="6"/>
        <end position="202"/>
    </location>
</feature>
<comment type="function">
    <text evidence="18">Catalyzes the epimerization of the S- and R-forms of NAD(P)HX, a damaged form of NAD(P)H that is a result of enzymatic or heat-dependent hydration. This is a prerequisite for the S-specific NAD(P)H-hydrate dehydratase to allow the repair of both epimers of NAD(P)HX.</text>
</comment>
<dbReference type="CDD" id="cd01171">
    <property type="entry name" value="YXKO-related"/>
    <property type="match status" value="1"/>
</dbReference>
<comment type="catalytic activity">
    <reaction evidence="1 18 19">
        <text>(6R)-NADHX = (6S)-NADHX</text>
        <dbReference type="Rhea" id="RHEA:32215"/>
        <dbReference type="ChEBI" id="CHEBI:64074"/>
        <dbReference type="ChEBI" id="CHEBI:64075"/>
        <dbReference type="EC" id="5.1.99.6"/>
    </reaction>
</comment>
<comment type="similarity">
    <text evidence="17">Belongs to the NnrD/CARKD family.</text>
</comment>
<dbReference type="Proteomes" id="UP000809431">
    <property type="component" value="Unassembled WGS sequence"/>
</dbReference>
<evidence type="ECO:0000256" key="7">
    <source>
        <dbReference type="ARBA" id="ARBA00022840"/>
    </source>
</evidence>
<keyword evidence="5 18" id="KW-0479">Metal-binding</keyword>
<feature type="binding site" evidence="18">
    <location>
        <position position="148"/>
    </location>
    <ligand>
        <name>K(+)</name>
        <dbReference type="ChEBI" id="CHEBI:29103"/>
    </ligand>
</feature>
<dbReference type="PROSITE" id="PS51385">
    <property type="entry name" value="YJEF_N"/>
    <property type="match status" value="1"/>
</dbReference>
<dbReference type="PIRSF" id="PIRSF017184">
    <property type="entry name" value="Nnr"/>
    <property type="match status" value="1"/>
</dbReference>
<evidence type="ECO:0000313" key="22">
    <source>
        <dbReference type="EMBL" id="MBM3117535.1"/>
    </source>
</evidence>
<dbReference type="Gene3D" id="3.40.1190.20">
    <property type="match status" value="1"/>
</dbReference>
<comment type="function">
    <text evidence="14 19">Bifunctional enzyme that catalyzes the epimerization of the S- and R-forms of NAD(P)HX and the dehydration of the S-form of NAD(P)HX at the expense of ADP, which is converted to AMP. This allows the repair of both epimers of NAD(P)HX, a damaged form of NAD(P)H that is a result of enzymatic or heat-dependent hydration.</text>
</comment>
<dbReference type="Pfam" id="PF01256">
    <property type="entry name" value="Carb_kinase"/>
    <property type="match status" value="1"/>
</dbReference>
<feature type="binding site" evidence="18">
    <location>
        <position position="112"/>
    </location>
    <ligand>
        <name>K(+)</name>
        <dbReference type="ChEBI" id="CHEBI:29103"/>
    </ligand>
</feature>
<dbReference type="EC" id="4.2.1.136" evidence="19"/>
<keyword evidence="12 17" id="KW-0456">Lyase</keyword>
<evidence type="ECO:0000313" key="23">
    <source>
        <dbReference type="Proteomes" id="UP000809431"/>
    </source>
</evidence>
<dbReference type="EMBL" id="JAESND010000011">
    <property type="protein sequence ID" value="MBM3117535.1"/>
    <property type="molecule type" value="Genomic_DNA"/>
</dbReference>
<name>A0ABS2BQ51_9NEIS</name>
<dbReference type="NCBIfam" id="TIGR00197">
    <property type="entry name" value="yjeF_nterm"/>
    <property type="match status" value="1"/>
</dbReference>
<keyword evidence="7 17" id="KW-0067">ATP-binding</keyword>
<comment type="catalytic activity">
    <reaction evidence="2 18 19">
        <text>(6R)-NADPHX = (6S)-NADPHX</text>
        <dbReference type="Rhea" id="RHEA:32227"/>
        <dbReference type="ChEBI" id="CHEBI:64076"/>
        <dbReference type="ChEBI" id="CHEBI:64077"/>
        <dbReference type="EC" id="5.1.99.6"/>
    </reaction>
</comment>
<feature type="domain" description="YjeF C-terminal" evidence="20">
    <location>
        <begin position="209"/>
        <end position="478"/>
    </location>
</feature>
<keyword evidence="13" id="KW-0511">Multifunctional enzyme</keyword>
<comment type="caution">
    <text evidence="22">The sequence shown here is derived from an EMBL/GenBank/DDBJ whole genome shotgun (WGS) entry which is preliminary data.</text>
</comment>
<feature type="binding site" evidence="17">
    <location>
        <position position="353"/>
    </location>
    <ligand>
        <name>(6S)-NADPHX</name>
        <dbReference type="ChEBI" id="CHEBI:64076"/>
    </ligand>
</feature>
<evidence type="ECO:0000256" key="8">
    <source>
        <dbReference type="ARBA" id="ARBA00022857"/>
    </source>
</evidence>
<comment type="similarity">
    <text evidence="4 19">In the C-terminal section; belongs to the NnrD/CARKD family.</text>
</comment>
<feature type="binding site" evidence="18">
    <location>
        <begin position="53"/>
        <end position="57"/>
    </location>
    <ligand>
        <name>(6S)-NADPHX</name>
        <dbReference type="ChEBI" id="CHEBI:64076"/>
    </ligand>
</feature>
<evidence type="ECO:0000256" key="4">
    <source>
        <dbReference type="ARBA" id="ARBA00009524"/>
    </source>
</evidence>
<dbReference type="PANTHER" id="PTHR12592">
    <property type="entry name" value="ATP-DEPENDENT (S)-NAD(P)H-HYDRATE DEHYDRATASE FAMILY MEMBER"/>
    <property type="match status" value="1"/>
</dbReference>
<dbReference type="NCBIfam" id="TIGR00196">
    <property type="entry name" value="yjeF_cterm"/>
    <property type="match status" value="1"/>
</dbReference>
<proteinExistence type="inferred from homology"/>
<feature type="binding site" evidence="17">
    <location>
        <begin position="390"/>
        <end position="394"/>
    </location>
    <ligand>
        <name>AMP</name>
        <dbReference type="ChEBI" id="CHEBI:456215"/>
    </ligand>
</feature>
<accession>A0ABS2BQ51</accession>
<feature type="binding site" evidence="18">
    <location>
        <begin position="116"/>
        <end position="122"/>
    </location>
    <ligand>
        <name>(6S)-NADPHX</name>
        <dbReference type="ChEBI" id="CHEBI:64076"/>
    </ligand>
</feature>
<dbReference type="PROSITE" id="PS51383">
    <property type="entry name" value="YJEF_C_3"/>
    <property type="match status" value="1"/>
</dbReference>
<feature type="binding site" evidence="18">
    <location>
        <position position="54"/>
    </location>
    <ligand>
        <name>K(+)</name>
        <dbReference type="ChEBI" id="CHEBI:29103"/>
    </ligand>
</feature>
<dbReference type="HAMAP" id="MF_01965">
    <property type="entry name" value="NADHX_dehydratase"/>
    <property type="match status" value="1"/>
</dbReference>
<comment type="caution">
    <text evidence="18">Lacks conserved residue(s) required for the propagation of feature annotation.</text>
</comment>
<evidence type="ECO:0000256" key="9">
    <source>
        <dbReference type="ARBA" id="ARBA00022958"/>
    </source>
</evidence>
<dbReference type="InterPro" id="IPR029056">
    <property type="entry name" value="Ribokinase-like"/>
</dbReference>
<sequence>MTPLYLSATLRRLEADYAQHEPPLIELAGKSIAQWLLARYRGSRFGVLVGPGNNGADALACARRLREAGQALHCLVPLARKALSSPDAALLALSGLQVVDSAGLSECDVIVDGLFGLGLNRRLDTSITGLLEAIDGFGKPIVAIDAPSGLDSDRGVPSPVALHATHTLSMLGAKPGYYTAAGRDYCGEVHLIELLPPTAARPAADAQLIDTQPNAPQLHRQHVSHKGTYGTLAIFGGSAGMTGAALLAGRMAAKSGAGKVYLGLLDPVLGVDVLQPELMLQAATDLVKRSDLDLAAIGPGLGRSQAAQALLQQLLASDLPLLLDADALNLLSSAAELQQQLRTRTAPSIITPHPAEAARLLGLPTNKVQEDRLAAARELQARLNTAVLLKGSGTICADCAGISINGSGNGALATAGQGDILSGLIASLWLQGLSPIDAARLSAFVHGHAADDWRMQHRNGLGLCASELIEPIRTLLNR</sequence>
<keyword evidence="23" id="KW-1185">Reference proteome</keyword>
<comment type="catalytic activity">
    <reaction evidence="15 17 19">
        <text>(6S)-NADHX + ADP = AMP + phosphate + NADH + H(+)</text>
        <dbReference type="Rhea" id="RHEA:32223"/>
        <dbReference type="ChEBI" id="CHEBI:15378"/>
        <dbReference type="ChEBI" id="CHEBI:43474"/>
        <dbReference type="ChEBI" id="CHEBI:57945"/>
        <dbReference type="ChEBI" id="CHEBI:64074"/>
        <dbReference type="ChEBI" id="CHEBI:456215"/>
        <dbReference type="ChEBI" id="CHEBI:456216"/>
        <dbReference type="EC" id="4.2.1.136"/>
    </reaction>
</comment>
<dbReference type="SUPFAM" id="SSF53613">
    <property type="entry name" value="Ribokinase-like"/>
    <property type="match status" value="1"/>
</dbReference>
<feature type="binding site" evidence="17">
    <location>
        <position position="300"/>
    </location>
    <ligand>
        <name>(6S)-NADPHX</name>
        <dbReference type="ChEBI" id="CHEBI:64076"/>
    </ligand>
</feature>
<evidence type="ECO:0000256" key="19">
    <source>
        <dbReference type="PIRNR" id="PIRNR017184"/>
    </source>
</evidence>
<evidence type="ECO:0000256" key="1">
    <source>
        <dbReference type="ARBA" id="ARBA00000013"/>
    </source>
</evidence>
<keyword evidence="11 18" id="KW-0413">Isomerase</keyword>
<dbReference type="HAMAP" id="MF_01966">
    <property type="entry name" value="NADHX_epimerase"/>
    <property type="match status" value="1"/>
</dbReference>
<evidence type="ECO:0000256" key="6">
    <source>
        <dbReference type="ARBA" id="ARBA00022741"/>
    </source>
</evidence>
<evidence type="ECO:0000256" key="3">
    <source>
        <dbReference type="ARBA" id="ARBA00006001"/>
    </source>
</evidence>
<evidence type="ECO:0000256" key="12">
    <source>
        <dbReference type="ARBA" id="ARBA00023239"/>
    </source>
</evidence>
<evidence type="ECO:0000256" key="10">
    <source>
        <dbReference type="ARBA" id="ARBA00023027"/>
    </source>
</evidence>
<organism evidence="22 23">
    <name type="scientific">Jeongeupia naejangsanensis</name>
    <dbReference type="NCBI Taxonomy" id="613195"/>
    <lineage>
        <taxon>Bacteria</taxon>
        <taxon>Pseudomonadati</taxon>
        <taxon>Pseudomonadota</taxon>
        <taxon>Betaproteobacteria</taxon>
        <taxon>Neisseriales</taxon>
        <taxon>Chitinibacteraceae</taxon>
        <taxon>Jeongeupia</taxon>
    </lineage>
</organism>
<dbReference type="InterPro" id="IPR036652">
    <property type="entry name" value="YjeF_N_dom_sf"/>
</dbReference>
<reference evidence="22 23" key="1">
    <citation type="submission" date="2021-01" db="EMBL/GenBank/DDBJ databases">
        <title>Draft Genome Sequence and Polyhydroxyalkanoate Biosynthetic Potential of Jeongeupia naejangsanensis Type Strain DSM 24253.</title>
        <authorList>
            <person name="Turrini P."/>
            <person name="Artuso I."/>
            <person name="Lugli G.A."/>
            <person name="Frangipani E."/>
            <person name="Ventura M."/>
            <person name="Visca P."/>
        </authorList>
    </citation>
    <scope>NUCLEOTIDE SEQUENCE [LARGE SCALE GENOMIC DNA]</scope>
    <source>
        <strain evidence="22 23">DSM 24253</strain>
    </source>
</reference>
<feature type="binding site" evidence="17">
    <location>
        <position position="244"/>
    </location>
    <ligand>
        <name>(6S)-NADPHX</name>
        <dbReference type="ChEBI" id="CHEBI:64076"/>
    </ligand>
</feature>
<comment type="function">
    <text evidence="17">Catalyzes the dehydration of the S-form of NAD(P)HX at the expense of ADP, which is converted to AMP. Together with NAD(P)HX epimerase, which catalyzes the epimerization of the S- and R-forms, the enzyme allows the repair of both epimers of NAD(P)HX, a damaged form of NAD(P)H that is a result of enzymatic or heat-dependent hydration.</text>
</comment>
<feature type="binding site" evidence="17">
    <location>
        <position position="419"/>
    </location>
    <ligand>
        <name>(6S)-NADPHX</name>
        <dbReference type="ChEBI" id="CHEBI:64076"/>
    </ligand>
</feature>
<evidence type="ECO:0000259" key="21">
    <source>
        <dbReference type="PROSITE" id="PS51385"/>
    </source>
</evidence>
<gene>
    <name evidence="17" type="primary">nnrD</name>
    <name evidence="18" type="synonym">nnrE</name>
    <name evidence="22" type="ORF">JMJ54_16990</name>
</gene>
<dbReference type="Gene3D" id="3.40.50.10260">
    <property type="entry name" value="YjeF N-terminal domain"/>
    <property type="match status" value="1"/>
</dbReference>
<dbReference type="Pfam" id="PF03853">
    <property type="entry name" value="YjeF_N"/>
    <property type="match status" value="1"/>
</dbReference>
<evidence type="ECO:0000256" key="17">
    <source>
        <dbReference type="HAMAP-Rule" id="MF_01965"/>
    </source>
</evidence>
<comment type="similarity">
    <text evidence="3 19">In the N-terminal section; belongs to the NnrE/AIBP family.</text>
</comment>
<dbReference type="InterPro" id="IPR030677">
    <property type="entry name" value="Nnr"/>
</dbReference>
<dbReference type="SUPFAM" id="SSF64153">
    <property type="entry name" value="YjeF N-terminal domain-like"/>
    <property type="match status" value="1"/>
</dbReference>
<feature type="binding site" evidence="18">
    <location>
        <position position="145"/>
    </location>
    <ligand>
        <name>(6S)-NADPHX</name>
        <dbReference type="ChEBI" id="CHEBI:64076"/>
    </ligand>
</feature>
<keyword evidence="9 18" id="KW-0630">Potassium</keyword>
<evidence type="ECO:0000256" key="18">
    <source>
        <dbReference type="HAMAP-Rule" id="MF_01966"/>
    </source>
</evidence>
<evidence type="ECO:0000256" key="11">
    <source>
        <dbReference type="ARBA" id="ARBA00023235"/>
    </source>
</evidence>
<comment type="cofactor">
    <cofactor evidence="17">
        <name>Mg(2+)</name>
        <dbReference type="ChEBI" id="CHEBI:18420"/>
    </cofactor>
</comment>
<evidence type="ECO:0000256" key="5">
    <source>
        <dbReference type="ARBA" id="ARBA00022723"/>
    </source>
</evidence>
<feature type="binding site" evidence="17">
    <location>
        <position position="418"/>
    </location>
    <ligand>
        <name>AMP</name>
        <dbReference type="ChEBI" id="CHEBI:456215"/>
    </ligand>
</feature>
<dbReference type="RefSeq" id="WP_203539753.1">
    <property type="nucleotide sequence ID" value="NZ_JAESND010000011.1"/>
</dbReference>
<evidence type="ECO:0000256" key="14">
    <source>
        <dbReference type="ARBA" id="ARBA00025153"/>
    </source>
</evidence>
<comment type="cofactor">
    <cofactor evidence="18 19">
        <name>K(+)</name>
        <dbReference type="ChEBI" id="CHEBI:29103"/>
    </cofactor>
    <text evidence="18 19">Binds 1 potassium ion per subunit.</text>
</comment>